<dbReference type="InterPro" id="IPR037120">
    <property type="entry name" value="Haem_peroxidase_sf_animal"/>
</dbReference>
<evidence type="ECO:0000256" key="9">
    <source>
        <dbReference type="ARBA" id="ARBA00023004"/>
    </source>
</evidence>
<dbReference type="InterPro" id="IPR050783">
    <property type="entry name" value="Oxylipin_biosynth_metab"/>
</dbReference>
<evidence type="ECO:0000256" key="2">
    <source>
        <dbReference type="ARBA" id="ARBA00011881"/>
    </source>
</evidence>
<keyword evidence="7" id="KW-0223">Dioxygenase</keyword>
<feature type="binding site" description="axial binding residue" evidence="11">
    <location>
        <position position="359"/>
    </location>
    <ligand>
        <name>heme b</name>
        <dbReference type="ChEBI" id="CHEBI:60344"/>
    </ligand>
    <ligandPart>
        <name>Fe</name>
        <dbReference type="ChEBI" id="CHEBI:18248"/>
    </ligandPart>
</feature>
<dbReference type="PROSITE" id="PS00086">
    <property type="entry name" value="CYTOCHROME_P450"/>
    <property type="match status" value="1"/>
</dbReference>
<dbReference type="InParanoid" id="A0A4S2MVU0"/>
<dbReference type="Proteomes" id="UP000298138">
    <property type="component" value="Unassembled WGS sequence"/>
</dbReference>
<reference evidence="13 14" key="1">
    <citation type="submission" date="2019-04" db="EMBL/GenBank/DDBJ databases">
        <title>Comparative genomics and transcriptomics to analyze fruiting body development in filamentous ascomycetes.</title>
        <authorList>
            <consortium name="DOE Joint Genome Institute"/>
            <person name="Lutkenhaus R."/>
            <person name="Traeger S."/>
            <person name="Breuer J."/>
            <person name="Kuo A."/>
            <person name="Lipzen A."/>
            <person name="Pangilinan J."/>
            <person name="Dilworth D."/>
            <person name="Sandor L."/>
            <person name="Poggeler S."/>
            <person name="Barry K."/>
            <person name="Grigoriev I.V."/>
            <person name="Nowrousian M."/>
        </authorList>
    </citation>
    <scope>NUCLEOTIDE SEQUENCE [LARGE SCALE GENOMIC DNA]</scope>
    <source>
        <strain evidence="13 14">CBS 389.68</strain>
    </source>
</reference>
<dbReference type="Pfam" id="PF00067">
    <property type="entry name" value="p450"/>
    <property type="match status" value="1"/>
</dbReference>
<dbReference type="Gene3D" id="1.10.640.10">
    <property type="entry name" value="Haem peroxidase domain superfamily, animal type"/>
    <property type="match status" value="1"/>
</dbReference>
<accession>A0A4S2MVU0</accession>
<dbReference type="InterPro" id="IPR010255">
    <property type="entry name" value="Haem_peroxidase_sf"/>
</dbReference>
<evidence type="ECO:0000256" key="5">
    <source>
        <dbReference type="ARBA" id="ARBA00022617"/>
    </source>
</evidence>
<keyword evidence="5 11" id="KW-0349">Heme</keyword>
<dbReference type="InterPro" id="IPR019791">
    <property type="entry name" value="Haem_peroxidase_animal"/>
</dbReference>
<evidence type="ECO:0000256" key="11">
    <source>
        <dbReference type="PIRSR" id="PIRSR619791-2"/>
    </source>
</evidence>
<dbReference type="InterPro" id="IPR017972">
    <property type="entry name" value="Cyt_P450_CS"/>
</dbReference>
<evidence type="ECO:0000256" key="12">
    <source>
        <dbReference type="SAM" id="MobiDB-lite"/>
    </source>
</evidence>
<comment type="subunit">
    <text evidence="2">Homotetramer.</text>
</comment>
<evidence type="ECO:0000256" key="1">
    <source>
        <dbReference type="ARBA" id="ARBA00000699"/>
    </source>
</evidence>
<dbReference type="GO" id="GO:0016853">
    <property type="term" value="F:isomerase activity"/>
    <property type="evidence" value="ECO:0007669"/>
    <property type="project" value="UniProtKB-KW"/>
</dbReference>
<dbReference type="GO" id="GO:0004497">
    <property type="term" value="F:monooxygenase activity"/>
    <property type="evidence" value="ECO:0007669"/>
    <property type="project" value="InterPro"/>
</dbReference>
<dbReference type="AlphaFoldDB" id="A0A4S2MVU0"/>
<comment type="catalytic activity">
    <reaction evidence="1">
        <text>(9Z,12Z)-octadecadienoate + O2 = (8R,9Z,12Z)-8-hydroperoxyoctadeca-9,12-dienoate</text>
        <dbReference type="Rhea" id="RHEA:25395"/>
        <dbReference type="ChEBI" id="CHEBI:15379"/>
        <dbReference type="ChEBI" id="CHEBI:30245"/>
        <dbReference type="ChEBI" id="CHEBI:58659"/>
        <dbReference type="EC" id="1.13.11.60"/>
    </reaction>
</comment>
<dbReference type="SUPFAM" id="SSF48113">
    <property type="entry name" value="Heme-dependent peroxidases"/>
    <property type="match status" value="1"/>
</dbReference>
<keyword evidence="6 11" id="KW-0479">Metal-binding</keyword>
<dbReference type="Pfam" id="PF03098">
    <property type="entry name" value="An_peroxidase"/>
    <property type="match status" value="1"/>
</dbReference>
<dbReference type="InterPro" id="IPR036396">
    <property type="entry name" value="Cyt_P450_sf"/>
</dbReference>
<dbReference type="SUPFAM" id="SSF48264">
    <property type="entry name" value="Cytochrome P450"/>
    <property type="match status" value="1"/>
</dbReference>
<gene>
    <name evidence="13" type="ORF">EX30DRAFT_331902</name>
</gene>
<name>A0A4S2MVU0_9PEZI</name>
<dbReference type="GO" id="GO:0004601">
    <property type="term" value="F:peroxidase activity"/>
    <property type="evidence" value="ECO:0007669"/>
    <property type="project" value="UniProtKB-KW"/>
</dbReference>
<feature type="compositionally biased region" description="Polar residues" evidence="12">
    <location>
        <begin position="858"/>
        <end position="868"/>
    </location>
</feature>
<dbReference type="PROSITE" id="PS50292">
    <property type="entry name" value="PEROXIDASE_3"/>
    <property type="match status" value="1"/>
</dbReference>
<keyword evidence="4 13" id="KW-0575">Peroxidase</keyword>
<dbReference type="OrthoDB" id="823504at2759"/>
<protein>
    <recommendedName>
        <fullName evidence="3">linoleate 8R-lipoxygenase</fullName>
        <ecNumber evidence="3">1.13.11.60</ecNumber>
    </recommendedName>
</protein>
<dbReference type="InterPro" id="IPR001128">
    <property type="entry name" value="Cyt_P450"/>
</dbReference>
<dbReference type="EMBL" id="ML220123">
    <property type="protein sequence ID" value="TGZ80738.1"/>
    <property type="molecule type" value="Genomic_DNA"/>
</dbReference>
<dbReference type="GO" id="GO:0016705">
    <property type="term" value="F:oxidoreductase activity, acting on paired donors, with incorporation or reduction of molecular oxygen"/>
    <property type="evidence" value="ECO:0007669"/>
    <property type="project" value="InterPro"/>
</dbReference>
<feature type="region of interest" description="Disordered" evidence="12">
    <location>
        <begin position="854"/>
        <end position="878"/>
    </location>
</feature>
<dbReference type="GO" id="GO:0006979">
    <property type="term" value="P:response to oxidative stress"/>
    <property type="evidence" value="ECO:0007669"/>
    <property type="project" value="InterPro"/>
</dbReference>
<keyword evidence="8" id="KW-0560">Oxidoreductase</keyword>
<dbReference type="STRING" id="341454.A0A4S2MVU0"/>
<dbReference type="Gene3D" id="1.10.630.10">
    <property type="entry name" value="Cytochrome P450"/>
    <property type="match status" value="2"/>
</dbReference>
<keyword evidence="10" id="KW-0413">Isomerase</keyword>
<dbReference type="PANTHER" id="PTHR11903:SF37">
    <property type="entry name" value="PSI-PRODUCING OXYGENASE A"/>
    <property type="match status" value="1"/>
</dbReference>
<keyword evidence="9 11" id="KW-0408">Iron</keyword>
<dbReference type="GO" id="GO:0006631">
    <property type="term" value="P:fatty acid metabolic process"/>
    <property type="evidence" value="ECO:0007669"/>
    <property type="project" value="UniProtKB-ARBA"/>
</dbReference>
<evidence type="ECO:0000256" key="7">
    <source>
        <dbReference type="ARBA" id="ARBA00022964"/>
    </source>
</evidence>
<dbReference type="GO" id="GO:0052878">
    <property type="term" value="F:linoleate 8R-lipoxygenase activity"/>
    <property type="evidence" value="ECO:0007669"/>
    <property type="project" value="UniProtKB-EC"/>
</dbReference>
<dbReference type="GO" id="GO:0020037">
    <property type="term" value="F:heme binding"/>
    <property type="evidence" value="ECO:0007669"/>
    <property type="project" value="InterPro"/>
</dbReference>
<evidence type="ECO:0000256" key="4">
    <source>
        <dbReference type="ARBA" id="ARBA00022559"/>
    </source>
</evidence>
<evidence type="ECO:0000256" key="3">
    <source>
        <dbReference type="ARBA" id="ARBA00013239"/>
    </source>
</evidence>
<sequence>MVILDHIYDRLASHIDDEANADTEHYGSILKDLPPEELPMGGILVGLIKLAVSKEPLDDRMMLIEKAIGVVAGLPEKSKARKKVTGVLVDLLWNSLQHPPLTYVGDQYQFRQADGSHNNIMYPELGRAGTPYARTVRTEVKGNGAKPDPGLLFDLLMSRGEEFETNPAGISSMLLYHASIITHDIFNSDRRDGNINHASSYLDLSPLYGSSQEAQNLVRLGQDGLLKPDTFSERRLLAFPPGVNVMLVMYNRFHNYVAQTLAAINEGGRFTPPRHLRSEEALKWRDEQLFQVARLVTNGLYVNVSLHDYLRAIANVPATDSTWTLDPRVEVKKIFDKRGTPRGIGNHVSCEFNLLYRFHSAISDRDAKWTEEFYHSLRRTDTNKREDPSAKFFRGIMKYEKSIPANPAERTFSGLQRGKDGKFNDEDLVKILKESIEDPAGRFGANHVPEIMKPVEILGILQARKWQVASLNEFRKFFDLRPYKKFEDINPDPYVADTLKRLYGGDVDQVEMYPGMFLEATKPKMDPGMGLCAPYTVTRAVFSDAITLVRGDRFLTLDYTPANLTNWGIVEVDSDLDFLGGAKMQHLIINAFPNHFKFNSVYAAQPFYTPAKNKEIFTKLGKADLFTFDPPTPLKPVILITSHASLKAVLADQKNFHVPWGAKMSSLETYMLASDRDESGQQRDLVSKLIYGDVPVHALQRFVSFSEALTLKLLEKESYPLGRKGTRQVDIVAKIGNFAALHFASELCLLPLLSKSQPSYSEDELYKLLTDITLYVFSDADPTKSWTRRRNANKAAEELVAKMEQVVQHVTPIKSNTACPVGDDLTSPLTPSTANATGPYQSKSRLGRAVFGRKGTEAPSNATEVTSPPQTPGKTGYQPKTIIGRAIFGSSDDGYFASNTLRVGGNTMAGRLLGSGKSVREVAQILVGTASAFVANTACAFAQLIDFYLESENAEHWDKIKALAAEGSPEADQTLMKYILEGFRLSNSLGLFRNVNPVDGDMVQIDQNGQTITMTKGDRIFLSFIAAGRDPTVFPSPNKIRLDRPEDAYITFGYGPHECLGKDLNLMHTLAMLKVLAGLKNLRRTPGDEGKLKCITKPGGIKLYLTPDWSKLTPYPTTMKLMWDE</sequence>
<organism evidence="13 14">
    <name type="scientific">Ascodesmis nigricans</name>
    <dbReference type="NCBI Taxonomy" id="341454"/>
    <lineage>
        <taxon>Eukaryota</taxon>
        <taxon>Fungi</taxon>
        <taxon>Dikarya</taxon>
        <taxon>Ascomycota</taxon>
        <taxon>Pezizomycotina</taxon>
        <taxon>Pezizomycetes</taxon>
        <taxon>Pezizales</taxon>
        <taxon>Ascodesmidaceae</taxon>
        <taxon>Ascodesmis</taxon>
    </lineage>
</organism>
<evidence type="ECO:0000313" key="14">
    <source>
        <dbReference type="Proteomes" id="UP000298138"/>
    </source>
</evidence>
<dbReference type="PANTHER" id="PTHR11903">
    <property type="entry name" value="PROSTAGLANDIN G/H SYNTHASE"/>
    <property type="match status" value="1"/>
</dbReference>
<dbReference type="EC" id="1.13.11.60" evidence="3"/>
<dbReference type="InterPro" id="IPR034812">
    <property type="entry name" value="Ppo-like_N"/>
</dbReference>
<evidence type="ECO:0000256" key="6">
    <source>
        <dbReference type="ARBA" id="ARBA00022723"/>
    </source>
</evidence>
<proteinExistence type="predicted"/>
<dbReference type="GO" id="GO:0005506">
    <property type="term" value="F:iron ion binding"/>
    <property type="evidence" value="ECO:0007669"/>
    <property type="project" value="InterPro"/>
</dbReference>
<keyword evidence="14" id="KW-1185">Reference proteome</keyword>
<evidence type="ECO:0000256" key="8">
    <source>
        <dbReference type="ARBA" id="ARBA00023002"/>
    </source>
</evidence>
<dbReference type="CDD" id="cd20612">
    <property type="entry name" value="CYP_LDS-like_C"/>
    <property type="match status" value="1"/>
</dbReference>
<dbReference type="CDD" id="cd09817">
    <property type="entry name" value="linoleate_diol_synthase_like"/>
    <property type="match status" value="1"/>
</dbReference>
<evidence type="ECO:0000313" key="13">
    <source>
        <dbReference type="EMBL" id="TGZ80738.1"/>
    </source>
</evidence>
<evidence type="ECO:0000256" key="10">
    <source>
        <dbReference type="ARBA" id="ARBA00023235"/>
    </source>
</evidence>